<accession>A0A3S5C479</accession>
<dbReference type="GO" id="GO:0005509">
    <property type="term" value="F:calcium ion binding"/>
    <property type="evidence" value="ECO:0007669"/>
    <property type="project" value="UniProtKB-UniRule"/>
</dbReference>
<dbReference type="OrthoDB" id="6252479at2759"/>
<dbReference type="Proteomes" id="UP000784294">
    <property type="component" value="Unassembled WGS sequence"/>
</dbReference>
<keyword evidence="4" id="KW-1185">Reference proteome</keyword>
<protein>
    <recommendedName>
        <fullName evidence="2">Cadherin domain-containing protein</fullName>
    </recommendedName>
</protein>
<evidence type="ECO:0000313" key="4">
    <source>
        <dbReference type="Proteomes" id="UP000784294"/>
    </source>
</evidence>
<evidence type="ECO:0000313" key="3">
    <source>
        <dbReference type="EMBL" id="VEL34235.1"/>
    </source>
</evidence>
<dbReference type="GO" id="GO:0007156">
    <property type="term" value="P:homophilic cell adhesion via plasma membrane adhesion molecules"/>
    <property type="evidence" value="ECO:0007669"/>
    <property type="project" value="InterPro"/>
</dbReference>
<dbReference type="CDD" id="cd11304">
    <property type="entry name" value="Cadherin_repeat"/>
    <property type="match status" value="1"/>
</dbReference>
<dbReference type="EMBL" id="CAAALY010247254">
    <property type="protein sequence ID" value="VEL34235.1"/>
    <property type="molecule type" value="Genomic_DNA"/>
</dbReference>
<keyword evidence="1" id="KW-0106">Calcium</keyword>
<dbReference type="GO" id="GO:0016020">
    <property type="term" value="C:membrane"/>
    <property type="evidence" value="ECO:0007669"/>
    <property type="project" value="InterPro"/>
</dbReference>
<reference evidence="3" key="1">
    <citation type="submission" date="2018-11" db="EMBL/GenBank/DDBJ databases">
        <authorList>
            <consortium name="Pathogen Informatics"/>
        </authorList>
    </citation>
    <scope>NUCLEOTIDE SEQUENCE</scope>
</reference>
<name>A0A3S5C479_9PLAT</name>
<dbReference type="AlphaFoldDB" id="A0A3S5C479"/>
<evidence type="ECO:0000256" key="1">
    <source>
        <dbReference type="PROSITE-ProRule" id="PRU00043"/>
    </source>
</evidence>
<dbReference type="Gene3D" id="2.60.40.60">
    <property type="entry name" value="Cadherins"/>
    <property type="match status" value="1"/>
</dbReference>
<dbReference type="Pfam" id="PF00028">
    <property type="entry name" value="Cadherin"/>
    <property type="match status" value="1"/>
</dbReference>
<sequence>MNAIDADAGQNAAITYWLDEQSKEAMHDFQIESDTGWIVTRRPFDRELEPHFETSHTLFEGEAELEFITTSELRRAQTIGGTFNRRSLYKKVPISPNLDGSYVPWQQTSTTKHYF</sequence>
<comment type="caution">
    <text evidence="3">The sequence shown here is derived from an EMBL/GenBank/DDBJ whole genome shotgun (WGS) entry which is preliminary data.</text>
</comment>
<proteinExistence type="predicted"/>
<feature type="domain" description="Cadherin" evidence="2">
    <location>
        <begin position="1"/>
        <end position="58"/>
    </location>
</feature>
<organism evidence="3 4">
    <name type="scientific">Protopolystoma xenopodis</name>
    <dbReference type="NCBI Taxonomy" id="117903"/>
    <lineage>
        <taxon>Eukaryota</taxon>
        <taxon>Metazoa</taxon>
        <taxon>Spiralia</taxon>
        <taxon>Lophotrochozoa</taxon>
        <taxon>Platyhelminthes</taxon>
        <taxon>Monogenea</taxon>
        <taxon>Polyopisthocotylea</taxon>
        <taxon>Polystomatidea</taxon>
        <taxon>Polystomatidae</taxon>
        <taxon>Protopolystoma</taxon>
    </lineage>
</organism>
<evidence type="ECO:0000259" key="2">
    <source>
        <dbReference type="PROSITE" id="PS50268"/>
    </source>
</evidence>
<dbReference type="InterPro" id="IPR002126">
    <property type="entry name" value="Cadherin-like_dom"/>
</dbReference>
<dbReference type="InterPro" id="IPR015919">
    <property type="entry name" value="Cadherin-like_sf"/>
</dbReference>
<gene>
    <name evidence="3" type="ORF">PXEA_LOCUS27675</name>
</gene>
<dbReference type="SUPFAM" id="SSF49313">
    <property type="entry name" value="Cadherin-like"/>
    <property type="match status" value="1"/>
</dbReference>
<dbReference type="PROSITE" id="PS50268">
    <property type="entry name" value="CADHERIN_2"/>
    <property type="match status" value="1"/>
</dbReference>